<dbReference type="Gene3D" id="3.20.20.140">
    <property type="entry name" value="Metal-dependent hydrolases"/>
    <property type="match status" value="1"/>
</dbReference>
<comment type="similarity">
    <text evidence="1">Belongs to the metallo-dependent hydrolases superfamily.</text>
</comment>
<accession>R8BKP9</accession>
<proteinExistence type="inferred from homology"/>
<dbReference type="HOGENOM" id="CLU_044590_1_0_1"/>
<dbReference type="EMBL" id="KB933121">
    <property type="protein sequence ID" value="EON99881.1"/>
    <property type="molecule type" value="Genomic_DNA"/>
</dbReference>
<gene>
    <name evidence="3" type="ORF">UCRPA7_4557</name>
</gene>
<keyword evidence="4" id="KW-1185">Reference proteome</keyword>
<evidence type="ECO:0000313" key="4">
    <source>
        <dbReference type="Proteomes" id="UP000014074"/>
    </source>
</evidence>
<dbReference type="GO" id="GO:0016787">
    <property type="term" value="F:hydrolase activity"/>
    <property type="evidence" value="ECO:0007669"/>
    <property type="project" value="UniProtKB-KW"/>
</dbReference>
<dbReference type="InterPro" id="IPR032466">
    <property type="entry name" value="Metal_Hydrolase"/>
</dbReference>
<dbReference type="Proteomes" id="UP000014074">
    <property type="component" value="Unassembled WGS sequence"/>
</dbReference>
<dbReference type="SUPFAM" id="SSF51556">
    <property type="entry name" value="Metallo-dependent hydrolases"/>
    <property type="match status" value="1"/>
</dbReference>
<sequence>MAPLSDVPIIDSHIHLYPASELPTLAWCSPDSPLAGQRSVEEYRAAAAGSPATLRGFVFLETDRKNDEAAPDPATGWKYPLMEVEWLRRIATGQPRDGEGHAAEDAALCLGIVPWAPMPAGAETLEKYIAAVRETAGPAWDKVKGFRYLVQDKPNGVMLKDPFIESLKLLGRQGLVFDTGVDQHRRGRIQLEECVEMIDRAHEDVPEEHKVKFIINHMCKPDLTVINPADPAFIAWRTAMYTLSKCSQVYMKVSGGFPEMSDTLKQQSAEEIFESIMPWLAVILAAFGPSRLMFGSDWPVCTVGMEKGSAWEKWRLIVERLCDMASLSKEEQEMIWSGTAAKAYNL</sequence>
<name>R8BKP9_PHAM7</name>
<dbReference type="PANTHER" id="PTHR43569">
    <property type="entry name" value="AMIDOHYDROLASE"/>
    <property type="match status" value="1"/>
</dbReference>
<dbReference type="eggNOG" id="ENOG502RZT7">
    <property type="taxonomic scope" value="Eukaryota"/>
</dbReference>
<dbReference type="AlphaFoldDB" id="R8BKP9"/>
<dbReference type="Pfam" id="PF04909">
    <property type="entry name" value="Amidohydro_2"/>
    <property type="match status" value="1"/>
</dbReference>
<protein>
    <submittedName>
        <fullName evidence="3">Putative amidohydrolase family protein</fullName>
    </submittedName>
</protein>
<dbReference type="GeneID" id="19325019"/>
<dbReference type="RefSeq" id="XP_007915300.1">
    <property type="nucleotide sequence ID" value="XM_007917109.1"/>
</dbReference>
<reference evidence="4" key="1">
    <citation type="journal article" date="2013" name="Genome Announc.">
        <title>Draft genome sequence of the ascomycete Phaeoacremonium aleophilum strain UCR-PA7, a causal agent of the esca disease complex in grapevines.</title>
        <authorList>
            <person name="Blanco-Ulate B."/>
            <person name="Rolshausen P."/>
            <person name="Cantu D."/>
        </authorList>
    </citation>
    <scope>NUCLEOTIDE SEQUENCE [LARGE SCALE GENOMIC DNA]</scope>
    <source>
        <strain evidence="4">UCR-PA7</strain>
    </source>
</reference>
<evidence type="ECO:0000256" key="1">
    <source>
        <dbReference type="ARBA" id="ARBA00038310"/>
    </source>
</evidence>
<dbReference type="OrthoDB" id="2135488at2759"/>
<dbReference type="KEGG" id="tmn:UCRPA7_4557"/>
<feature type="domain" description="Amidohydrolase-related" evidence="2">
    <location>
        <begin position="10"/>
        <end position="346"/>
    </location>
</feature>
<dbReference type="InterPro" id="IPR006680">
    <property type="entry name" value="Amidohydro-rel"/>
</dbReference>
<keyword evidence="3" id="KW-0378">Hydrolase</keyword>
<dbReference type="InterPro" id="IPR052350">
    <property type="entry name" value="Metallo-dep_Lactonases"/>
</dbReference>
<dbReference type="PANTHER" id="PTHR43569:SF2">
    <property type="entry name" value="AMIDOHYDROLASE-RELATED DOMAIN-CONTAINING PROTEIN"/>
    <property type="match status" value="1"/>
</dbReference>
<evidence type="ECO:0000259" key="2">
    <source>
        <dbReference type="Pfam" id="PF04909"/>
    </source>
</evidence>
<organism evidence="3 4">
    <name type="scientific">Phaeoacremonium minimum (strain UCR-PA7)</name>
    <name type="common">Esca disease fungus</name>
    <name type="synonym">Togninia minima</name>
    <dbReference type="NCBI Taxonomy" id="1286976"/>
    <lineage>
        <taxon>Eukaryota</taxon>
        <taxon>Fungi</taxon>
        <taxon>Dikarya</taxon>
        <taxon>Ascomycota</taxon>
        <taxon>Pezizomycotina</taxon>
        <taxon>Sordariomycetes</taxon>
        <taxon>Sordariomycetidae</taxon>
        <taxon>Togniniales</taxon>
        <taxon>Togniniaceae</taxon>
        <taxon>Phaeoacremonium</taxon>
    </lineage>
</organism>
<evidence type="ECO:0000313" key="3">
    <source>
        <dbReference type="EMBL" id="EON99881.1"/>
    </source>
</evidence>